<dbReference type="PIRSF" id="PIRSF004983">
    <property type="entry name" value="MenD"/>
    <property type="match status" value="1"/>
</dbReference>
<dbReference type="InterPro" id="IPR029035">
    <property type="entry name" value="DHS-like_NAD/FAD-binding_dom"/>
</dbReference>
<evidence type="ECO:0000259" key="9">
    <source>
        <dbReference type="Pfam" id="PF16582"/>
    </source>
</evidence>
<dbReference type="GO" id="GO:0030976">
    <property type="term" value="F:thiamine pyrophosphate binding"/>
    <property type="evidence" value="ECO:0007669"/>
    <property type="project" value="InterPro"/>
</dbReference>
<gene>
    <name evidence="10" type="primary">menD</name>
    <name evidence="10" type="ORF">H8D96_01130</name>
</gene>
<dbReference type="HAMAP" id="MF_01659">
    <property type="entry name" value="MenD"/>
    <property type="match status" value="1"/>
</dbReference>
<evidence type="ECO:0000256" key="5">
    <source>
        <dbReference type="ARBA" id="ARBA00023052"/>
    </source>
</evidence>
<comment type="caution">
    <text evidence="10">The sequence shown here is derived from an EMBL/GenBank/DDBJ whole genome shotgun (WGS) entry which is preliminary data.</text>
</comment>
<dbReference type="InterPro" id="IPR032264">
    <property type="entry name" value="MenD_middle"/>
</dbReference>
<accession>A0A8J6P0F4</accession>
<dbReference type="Proteomes" id="UP000605201">
    <property type="component" value="Unassembled WGS sequence"/>
</dbReference>
<evidence type="ECO:0000256" key="2">
    <source>
        <dbReference type="ARBA" id="ARBA00022679"/>
    </source>
</evidence>
<dbReference type="Pfam" id="PF02776">
    <property type="entry name" value="TPP_enzyme_N"/>
    <property type="match status" value="1"/>
</dbReference>
<keyword evidence="2 10" id="KW-0808">Transferase</keyword>
<evidence type="ECO:0000313" key="10">
    <source>
        <dbReference type="EMBL" id="MBC8430500.1"/>
    </source>
</evidence>
<dbReference type="PANTHER" id="PTHR42916:SF1">
    <property type="entry name" value="PROTEIN PHYLLO, CHLOROPLASTIC"/>
    <property type="match status" value="1"/>
</dbReference>
<name>A0A8J6P0F4_9BACT</name>
<feature type="domain" description="Thiamine pyrophosphate enzyme N-terminal TPP-binding" evidence="8">
    <location>
        <begin position="14"/>
        <end position="127"/>
    </location>
</feature>
<proteinExistence type="inferred from homology"/>
<evidence type="ECO:0000256" key="1">
    <source>
        <dbReference type="ARBA" id="ARBA00022428"/>
    </source>
</evidence>
<dbReference type="CDD" id="cd02009">
    <property type="entry name" value="TPP_SHCHC_synthase"/>
    <property type="match status" value="1"/>
</dbReference>
<keyword evidence="5" id="KW-0786">Thiamine pyrophosphate</keyword>
<reference evidence="10 11" key="1">
    <citation type="submission" date="2020-08" db="EMBL/GenBank/DDBJ databases">
        <title>Bridging the membrane lipid divide: bacteria of the FCB group superphylum have the potential to synthesize archaeal ether lipids.</title>
        <authorList>
            <person name="Villanueva L."/>
            <person name="Von Meijenfeldt F.A.B."/>
            <person name="Westbye A.B."/>
            <person name="Yadav S."/>
            <person name="Hopmans E.C."/>
            <person name="Dutilh B.E."/>
            <person name="Sinninghe Damste J.S."/>
        </authorList>
    </citation>
    <scope>NUCLEOTIDE SEQUENCE [LARGE SCALE GENOMIC DNA]</scope>
    <source>
        <strain evidence="10">NIOZ-UU17</strain>
    </source>
</reference>
<dbReference type="EC" id="2.2.1.9" evidence="10"/>
<dbReference type="CDD" id="cd07037">
    <property type="entry name" value="TPP_PYR_MenD"/>
    <property type="match status" value="1"/>
</dbReference>
<evidence type="ECO:0000256" key="6">
    <source>
        <dbReference type="ARBA" id="ARBA00023211"/>
    </source>
</evidence>
<protein>
    <submittedName>
        <fullName evidence="10">2-succinyl-5-enolpyruvyl-6-hydroxy-3-cyclohexene-1-carboxylic-acid synthase</fullName>
        <ecNumber evidence="10">2.2.1.9</ecNumber>
    </submittedName>
</protein>
<dbReference type="Gene3D" id="3.40.50.970">
    <property type="match status" value="2"/>
</dbReference>
<organism evidence="10 11">
    <name type="scientific">Candidatus Desulfatibia vada</name>
    <dbReference type="NCBI Taxonomy" id="2841696"/>
    <lineage>
        <taxon>Bacteria</taxon>
        <taxon>Pseudomonadati</taxon>
        <taxon>Thermodesulfobacteriota</taxon>
        <taxon>Desulfobacteria</taxon>
        <taxon>Desulfobacterales</taxon>
        <taxon>Desulfobacterales incertae sedis</taxon>
        <taxon>Candidatus Desulfatibia</taxon>
    </lineage>
</organism>
<evidence type="ECO:0000256" key="4">
    <source>
        <dbReference type="ARBA" id="ARBA00022842"/>
    </source>
</evidence>
<keyword evidence="4" id="KW-0460">Magnesium</keyword>
<dbReference type="SUPFAM" id="SSF52467">
    <property type="entry name" value="DHS-like NAD/FAD-binding domain"/>
    <property type="match status" value="1"/>
</dbReference>
<evidence type="ECO:0000313" key="11">
    <source>
        <dbReference type="Proteomes" id="UP000605201"/>
    </source>
</evidence>
<dbReference type="InterPro" id="IPR029061">
    <property type="entry name" value="THDP-binding"/>
</dbReference>
<dbReference type="NCBIfam" id="TIGR00173">
    <property type="entry name" value="menD"/>
    <property type="match status" value="1"/>
</dbReference>
<dbReference type="PANTHER" id="PTHR42916">
    <property type="entry name" value="2-SUCCINYL-5-ENOLPYRUVYL-6-HYDROXY-3-CYCLOHEXENE-1-CARBOXYLATE SYNTHASE"/>
    <property type="match status" value="1"/>
</dbReference>
<feature type="non-terminal residue" evidence="10">
    <location>
        <position position="577"/>
    </location>
</feature>
<feature type="domain" description="Menaquinone biosynthesis protein MenD middle" evidence="9">
    <location>
        <begin position="191"/>
        <end position="412"/>
    </location>
</feature>
<feature type="domain" description="Thiamine pyrophosphate enzyme TPP-binding" evidence="7">
    <location>
        <begin position="447"/>
        <end position="562"/>
    </location>
</feature>
<dbReference type="AlphaFoldDB" id="A0A8J6P0F4"/>
<dbReference type="InterPro" id="IPR011766">
    <property type="entry name" value="TPP_enzyme_TPP-bd"/>
</dbReference>
<dbReference type="InterPro" id="IPR012001">
    <property type="entry name" value="Thiamin_PyroP_enz_TPP-bd_dom"/>
</dbReference>
<dbReference type="GO" id="GO:0046872">
    <property type="term" value="F:metal ion binding"/>
    <property type="evidence" value="ECO:0007669"/>
    <property type="project" value="UniProtKB-KW"/>
</dbReference>
<dbReference type="EMBL" id="JACNIG010000048">
    <property type="protein sequence ID" value="MBC8430500.1"/>
    <property type="molecule type" value="Genomic_DNA"/>
</dbReference>
<dbReference type="GO" id="GO:0009234">
    <property type="term" value="P:menaquinone biosynthetic process"/>
    <property type="evidence" value="ECO:0007669"/>
    <property type="project" value="UniProtKB-KW"/>
</dbReference>
<dbReference type="GO" id="GO:0070204">
    <property type="term" value="F:2-succinyl-5-enolpyruvyl-6-hydroxy-3-cyclohexene-1-carboxylic-acid synthase activity"/>
    <property type="evidence" value="ECO:0007669"/>
    <property type="project" value="UniProtKB-EC"/>
</dbReference>
<dbReference type="SUPFAM" id="SSF52518">
    <property type="entry name" value="Thiamin diphosphate-binding fold (THDP-binding)"/>
    <property type="match status" value="2"/>
</dbReference>
<dbReference type="Gene3D" id="3.40.50.1220">
    <property type="entry name" value="TPP-binding domain"/>
    <property type="match status" value="1"/>
</dbReference>
<evidence type="ECO:0000256" key="3">
    <source>
        <dbReference type="ARBA" id="ARBA00022723"/>
    </source>
</evidence>
<dbReference type="Pfam" id="PF02775">
    <property type="entry name" value="TPP_enzyme_C"/>
    <property type="match status" value="1"/>
</dbReference>
<keyword evidence="3" id="KW-0479">Metal-binding</keyword>
<keyword evidence="1" id="KW-0474">Menaquinone biosynthesis</keyword>
<sequence length="577" mass="63504">MFNQKSSSLNALWAQLIVQELLRIQINQFVLSPGSRCTPLTAAVASEKQAASIIHFDERGAAYFALGYARARGRPAVLVCTSGTAAANYYPAVVEASMDMIPLILLTADRPPELLASGANQTIDQVNLYGNYVRFYFELPCPDEQVAPESVLTLVDQAVYRTMRSPAGPVHINCMFREPLAPSPLPKDFSQYLTGAQRWINGDKPFTAYEPSINTINDGSIEQIATLLNATTNGLLVIGSLSSDADREAIHRLSQMLNWPVFVDIRSGLRLGVKDINIISYFDQLLLSEKFSTIKLATIVHFGGIPTSKRFELFLQQNQPEHYIHVAAHPLRHDPNHKITTRIESNISRFCETLLELLNIHKENIYLTKFKKADSAVGALIDRHIGNDPAISEPAVARIVSTHIATDNCLFLGNSMPIRDMDMYADPAGPKVSATANRGASGIDGNIAAAAGFVHGAQAPGTAVIGDLACLHDLNSLALLNQISNPLTLIVVNNQGGGIFSFLPVYECREIFEPFFATPHNLTFEKIAATFKLDYYQPESKDAFASDYKTSLNSKRSAVIEIRTDRQENLTFHKLLQ</sequence>
<evidence type="ECO:0000259" key="8">
    <source>
        <dbReference type="Pfam" id="PF02776"/>
    </source>
</evidence>
<evidence type="ECO:0000259" key="7">
    <source>
        <dbReference type="Pfam" id="PF02775"/>
    </source>
</evidence>
<keyword evidence="6" id="KW-0464">Manganese</keyword>
<dbReference type="Pfam" id="PF16582">
    <property type="entry name" value="TPP_enzyme_M_2"/>
    <property type="match status" value="1"/>
</dbReference>
<dbReference type="InterPro" id="IPR004433">
    <property type="entry name" value="MenaQ_synth_MenD"/>
</dbReference>